<gene>
    <name evidence="4" type="ORF">Dsin_006493</name>
</gene>
<sequence length="51" mass="5853">MKRTKVGRPKKKRRRAYNKPRAPSATFSKRCSKCGELGHNKKTCRSMGSDQ</sequence>
<organism evidence="4 5">
    <name type="scientific">Dipteronia sinensis</name>
    <dbReference type="NCBI Taxonomy" id="43782"/>
    <lineage>
        <taxon>Eukaryota</taxon>
        <taxon>Viridiplantae</taxon>
        <taxon>Streptophyta</taxon>
        <taxon>Embryophyta</taxon>
        <taxon>Tracheophyta</taxon>
        <taxon>Spermatophyta</taxon>
        <taxon>Magnoliopsida</taxon>
        <taxon>eudicotyledons</taxon>
        <taxon>Gunneridae</taxon>
        <taxon>Pentapetalae</taxon>
        <taxon>rosids</taxon>
        <taxon>malvids</taxon>
        <taxon>Sapindales</taxon>
        <taxon>Sapindaceae</taxon>
        <taxon>Hippocastanoideae</taxon>
        <taxon>Acereae</taxon>
        <taxon>Dipteronia</taxon>
    </lineage>
</organism>
<evidence type="ECO:0000313" key="5">
    <source>
        <dbReference type="Proteomes" id="UP001281410"/>
    </source>
</evidence>
<keyword evidence="1" id="KW-0863">Zinc-finger</keyword>
<comment type="caution">
    <text evidence="4">The sequence shown here is derived from an EMBL/GenBank/DDBJ whole genome shotgun (WGS) entry which is preliminary data.</text>
</comment>
<feature type="region of interest" description="Disordered" evidence="2">
    <location>
        <begin position="1"/>
        <end position="32"/>
    </location>
</feature>
<keyword evidence="1" id="KW-0862">Zinc</keyword>
<feature type="domain" description="CCHC-type" evidence="3">
    <location>
        <begin position="30"/>
        <end position="46"/>
    </location>
</feature>
<dbReference type="InterPro" id="IPR036875">
    <property type="entry name" value="Znf_CCHC_sf"/>
</dbReference>
<dbReference type="Proteomes" id="UP001281410">
    <property type="component" value="Unassembled WGS sequence"/>
</dbReference>
<dbReference type="InterPro" id="IPR001878">
    <property type="entry name" value="Znf_CCHC"/>
</dbReference>
<dbReference type="EMBL" id="JANJYJ010000002">
    <property type="protein sequence ID" value="KAK3226631.1"/>
    <property type="molecule type" value="Genomic_DNA"/>
</dbReference>
<feature type="compositionally biased region" description="Basic residues" evidence="2">
    <location>
        <begin position="1"/>
        <end position="18"/>
    </location>
</feature>
<evidence type="ECO:0000259" key="3">
    <source>
        <dbReference type="PROSITE" id="PS50158"/>
    </source>
</evidence>
<dbReference type="GO" id="GO:0003676">
    <property type="term" value="F:nucleic acid binding"/>
    <property type="evidence" value="ECO:0007669"/>
    <property type="project" value="InterPro"/>
</dbReference>
<evidence type="ECO:0000256" key="1">
    <source>
        <dbReference type="PROSITE-ProRule" id="PRU00047"/>
    </source>
</evidence>
<accession>A0AAE0AYJ4</accession>
<evidence type="ECO:0000256" key="2">
    <source>
        <dbReference type="SAM" id="MobiDB-lite"/>
    </source>
</evidence>
<reference evidence="4" key="1">
    <citation type="journal article" date="2023" name="Plant J.">
        <title>Genome sequences and population genomics provide insights into the demographic history, inbreeding, and mutation load of two 'living fossil' tree species of Dipteronia.</title>
        <authorList>
            <person name="Feng Y."/>
            <person name="Comes H.P."/>
            <person name="Chen J."/>
            <person name="Zhu S."/>
            <person name="Lu R."/>
            <person name="Zhang X."/>
            <person name="Li P."/>
            <person name="Qiu J."/>
            <person name="Olsen K.M."/>
            <person name="Qiu Y."/>
        </authorList>
    </citation>
    <scope>NUCLEOTIDE SEQUENCE</scope>
    <source>
        <strain evidence="4">NBL</strain>
    </source>
</reference>
<dbReference type="SUPFAM" id="SSF57756">
    <property type="entry name" value="Retrovirus zinc finger-like domains"/>
    <property type="match status" value="1"/>
</dbReference>
<evidence type="ECO:0000313" key="4">
    <source>
        <dbReference type="EMBL" id="KAK3226631.1"/>
    </source>
</evidence>
<keyword evidence="1" id="KW-0479">Metal-binding</keyword>
<proteinExistence type="predicted"/>
<dbReference type="PROSITE" id="PS50158">
    <property type="entry name" value="ZF_CCHC"/>
    <property type="match status" value="1"/>
</dbReference>
<protein>
    <recommendedName>
        <fullName evidence="3">CCHC-type domain-containing protein</fullName>
    </recommendedName>
</protein>
<dbReference type="AlphaFoldDB" id="A0AAE0AYJ4"/>
<dbReference type="GO" id="GO:0008270">
    <property type="term" value="F:zinc ion binding"/>
    <property type="evidence" value="ECO:0007669"/>
    <property type="project" value="UniProtKB-KW"/>
</dbReference>
<keyword evidence="5" id="KW-1185">Reference proteome</keyword>
<name>A0AAE0AYJ4_9ROSI</name>